<evidence type="ECO:0000313" key="3">
    <source>
        <dbReference type="Proteomes" id="UP000011728"/>
    </source>
</evidence>
<dbReference type="KEGG" id="csr:Cspa_c24240"/>
<dbReference type="InterPro" id="IPR009875">
    <property type="entry name" value="PilZ_domain"/>
</dbReference>
<dbReference type="PATRIC" id="fig|931276.5.peg.2429"/>
<accession>M1ME52</accession>
<dbReference type="AlphaFoldDB" id="M1ME52"/>
<dbReference type="Pfam" id="PF07238">
    <property type="entry name" value="PilZ"/>
    <property type="match status" value="1"/>
</dbReference>
<evidence type="ECO:0000259" key="1">
    <source>
        <dbReference type="Pfam" id="PF07238"/>
    </source>
</evidence>
<sequence length="116" mass="13611">MKEYSFINGKEQIFKKERRVNKRYKYDNKFKIESINSKKVDIEVQGVDLSISGIGFISNERMKVNDMLEIAFNYNKVTIPVIIKIQHVNLYDAGFYIGGQFMALQDMYRAVLKDLD</sequence>
<dbReference type="Proteomes" id="UP000011728">
    <property type="component" value="Chromosome"/>
</dbReference>
<keyword evidence="3" id="KW-1185">Reference proteome</keyword>
<organism evidence="2 3">
    <name type="scientific">Clostridium saccharoperbutylacetonicum N1-4(HMT)</name>
    <dbReference type="NCBI Taxonomy" id="931276"/>
    <lineage>
        <taxon>Bacteria</taxon>
        <taxon>Bacillati</taxon>
        <taxon>Bacillota</taxon>
        <taxon>Clostridia</taxon>
        <taxon>Eubacteriales</taxon>
        <taxon>Clostridiaceae</taxon>
        <taxon>Clostridium</taxon>
    </lineage>
</organism>
<protein>
    <submittedName>
        <fullName evidence="2">PilZ domain-containing protein</fullName>
    </submittedName>
</protein>
<dbReference type="OrthoDB" id="1911631at2"/>
<evidence type="ECO:0000313" key="2">
    <source>
        <dbReference type="EMBL" id="AGF56189.1"/>
    </source>
</evidence>
<proteinExistence type="predicted"/>
<dbReference type="Gene3D" id="2.40.10.220">
    <property type="entry name" value="predicted glycosyltransferase like domains"/>
    <property type="match status" value="1"/>
</dbReference>
<gene>
    <name evidence="2" type="ORF">Cspa_c24240</name>
</gene>
<dbReference type="EMBL" id="CP004121">
    <property type="protein sequence ID" value="AGF56189.1"/>
    <property type="molecule type" value="Genomic_DNA"/>
</dbReference>
<dbReference type="HOGENOM" id="CLU_165981_0_0_9"/>
<reference evidence="2 3" key="1">
    <citation type="submission" date="2013-02" db="EMBL/GenBank/DDBJ databases">
        <title>Genome sequence of Clostridium saccharoperbutylacetonicum N1-4(HMT).</title>
        <authorList>
            <person name="Poehlein A."/>
            <person name="Daniel R."/>
        </authorList>
    </citation>
    <scope>NUCLEOTIDE SEQUENCE [LARGE SCALE GENOMIC DNA]</scope>
    <source>
        <strain evidence="3">N1-4(HMT)</strain>
    </source>
</reference>
<dbReference type="eggNOG" id="ENOG5032AN8">
    <property type="taxonomic scope" value="Bacteria"/>
</dbReference>
<name>M1ME52_9CLOT</name>
<feature type="domain" description="PilZ" evidence="1">
    <location>
        <begin position="17"/>
        <end position="113"/>
    </location>
</feature>
<dbReference type="GO" id="GO:0035438">
    <property type="term" value="F:cyclic-di-GMP binding"/>
    <property type="evidence" value="ECO:0007669"/>
    <property type="project" value="InterPro"/>
</dbReference>
<dbReference type="RefSeq" id="WP_015392508.1">
    <property type="nucleotide sequence ID" value="NC_020291.1"/>
</dbReference>